<feature type="region of interest" description="Disordered" evidence="1">
    <location>
        <begin position="1"/>
        <end position="135"/>
    </location>
</feature>
<protein>
    <recommendedName>
        <fullName evidence="4">Proteophosphoglycan ppg4</fullName>
    </recommendedName>
</protein>
<sequence>MGNSPSAVEGNRRVPHKLSKPRTGNPTTAGLLSTDGLARHSSFRYSSPGLAGPPLSYPFSPVPSSTDDPASFPVIEGSHQPVPEPVSRRSSILSQKRLSLFRSKSSQGPQDRPEHHPSRRNSSIGLPKRSRTIDPVSRSNSMAFDFSLGSYYGSAMSDSWQPGSRTSWNYDLSSYEAQRLLNLVEEPMQYEQTTTVVTENQFTVVSEVTWKSSHPAGSESAPLSRANSDLSLYTPVRRRSVIQTPGVATRTRSTTGTSRAAFRHSHPPTPSLSRQQSRESMGSRGASMPPPPRLEDPDLVPRVVTPCEGDYQTIGAFKLGSLRITNGAASPVGTPEPGSKSHFEEQIAISERRLDYFSATKRLGDSGEGVDVFESTNMSATAQLSRIGTPKHVGLHLKPIVTAFAPSDGDKHPIIQVKDLASPNSEPEVAHLPEVLVNAPPLDASAAASPKLQTTSKHTAVEDHLFEEDGQPEYSTSEVLDIRLDPNAKSQPVGKADQAPQEVASVTRSDSGFVSSPTSEYSSKKPLSKADSGYSSNVSLRSFQQKPPVPEKDYPDFKPALQPTSPLSPDHASFQLAELPLPSPTITPPEEVSPEIVPSHPSREAPPPPLPPKDEVSAAVQPPVNGTPAPKERASMDRARSLLSTSNILRKKQSPSPIDSASSRTNGPVSPASTPRTPLSAKSDTSGASMRISPQTQKQGKLQRLLSLNRSRGPLAVHTTHVQEKADIPSVPQAVEAKLNEHSGLFPMTTKRLALKKQLSKDTLMTIFSVGSFDLNPGDAPSKKKSSEEIQEEAVAEAATGNRRHTFQGVPASLAHVAAAVMPVRKPIPRKPVPVRAGHLNNQIVNDSQPDSVGEKEAELATYHSVNNSLGNNAYDAAFMAMTEVRSTESTIRKPGRTMSMTAQMERRWDSARLSLQTSSNGFLSPPALPSPLRPDIFPPKNSRTPPPITMMTQKRPASLRVPPPLRAQSTPPTSLTRKKSRESYPSGSFDRQGMISPPNIPPMNPRRSMTLRDPSPNGSTQRGVPDWLAEADRSTSRRSSIDHSRSSSLSSRSQGQSSSGPRPIVDSRYLSRPQGQTLKHRASYDGYSALQGRGGMYPNPADRASPKPIMDAYGGGGGRQYGQPPPVHHSQQQQWDQYGRYPPYVPRGHYRNRSMGNRQGQYAQAPPFRILHSYNSPAYRNVPIWG</sequence>
<comment type="caution">
    <text evidence="2">The sequence shown here is derived from an EMBL/GenBank/DDBJ whole genome shotgun (WGS) entry which is preliminary data.</text>
</comment>
<organism evidence="2 3">
    <name type="scientific">Thyridium curvatum</name>
    <dbReference type="NCBI Taxonomy" id="1093900"/>
    <lineage>
        <taxon>Eukaryota</taxon>
        <taxon>Fungi</taxon>
        <taxon>Dikarya</taxon>
        <taxon>Ascomycota</taxon>
        <taxon>Pezizomycotina</taxon>
        <taxon>Sordariomycetes</taxon>
        <taxon>Sordariomycetidae</taxon>
        <taxon>Thyridiales</taxon>
        <taxon>Thyridiaceae</taxon>
        <taxon>Thyridium</taxon>
    </lineage>
</organism>
<name>A0A507B0T3_9PEZI</name>
<feature type="region of interest" description="Disordered" evidence="1">
    <location>
        <begin position="245"/>
        <end position="299"/>
    </location>
</feature>
<feature type="compositionally biased region" description="Polar residues" evidence="1">
    <location>
        <begin position="642"/>
        <end position="701"/>
    </location>
</feature>
<feature type="compositionally biased region" description="Basic and acidic residues" evidence="1">
    <location>
        <begin position="1031"/>
        <end position="1046"/>
    </location>
</feature>
<dbReference type="GeneID" id="41975747"/>
<accession>A0A507B0T3</accession>
<dbReference type="InParanoid" id="A0A507B0T3"/>
<dbReference type="OrthoDB" id="5341904at2759"/>
<keyword evidence="3" id="KW-1185">Reference proteome</keyword>
<proteinExistence type="predicted"/>
<dbReference type="Proteomes" id="UP000319257">
    <property type="component" value="Unassembled WGS sequence"/>
</dbReference>
<feature type="compositionally biased region" description="Low complexity" evidence="1">
    <location>
        <begin position="588"/>
        <end position="600"/>
    </location>
</feature>
<evidence type="ECO:0000313" key="3">
    <source>
        <dbReference type="Proteomes" id="UP000319257"/>
    </source>
</evidence>
<dbReference type="RefSeq" id="XP_030992442.1">
    <property type="nucleotide sequence ID" value="XM_031143139.1"/>
</dbReference>
<feature type="compositionally biased region" description="Polar residues" evidence="1">
    <location>
        <begin position="533"/>
        <end position="545"/>
    </location>
</feature>
<feature type="compositionally biased region" description="Polar residues" evidence="1">
    <location>
        <begin position="271"/>
        <end position="280"/>
    </location>
</feature>
<gene>
    <name evidence="2" type="ORF">E0L32_008300</name>
</gene>
<feature type="compositionally biased region" description="Polar residues" evidence="1">
    <location>
        <begin position="504"/>
        <end position="521"/>
    </location>
</feature>
<feature type="region of interest" description="Disordered" evidence="1">
    <location>
        <begin position="918"/>
        <end position="1131"/>
    </location>
</feature>
<feature type="compositionally biased region" description="Basic and acidic residues" evidence="1">
    <location>
        <begin position="630"/>
        <end position="640"/>
    </location>
</feature>
<feature type="compositionally biased region" description="Polar residues" evidence="1">
    <location>
        <begin position="88"/>
        <end position="109"/>
    </location>
</feature>
<evidence type="ECO:0008006" key="4">
    <source>
        <dbReference type="Google" id="ProtNLM"/>
    </source>
</evidence>
<feature type="compositionally biased region" description="Polar residues" evidence="1">
    <location>
        <begin position="22"/>
        <end position="31"/>
    </location>
</feature>
<evidence type="ECO:0000256" key="1">
    <source>
        <dbReference type="SAM" id="MobiDB-lite"/>
    </source>
</evidence>
<evidence type="ECO:0000313" key="2">
    <source>
        <dbReference type="EMBL" id="TPX10731.1"/>
    </source>
</evidence>
<feature type="compositionally biased region" description="Low complexity" evidence="1">
    <location>
        <begin position="1047"/>
        <end position="1060"/>
    </location>
</feature>
<dbReference type="AlphaFoldDB" id="A0A507B0T3"/>
<dbReference type="STRING" id="1093900.A0A507B0T3"/>
<feature type="region of interest" description="Disordered" evidence="1">
    <location>
        <begin position="488"/>
        <end position="701"/>
    </location>
</feature>
<feature type="compositionally biased region" description="Low complexity" evidence="1">
    <location>
        <begin position="248"/>
        <end position="260"/>
    </location>
</feature>
<dbReference type="EMBL" id="SKBQ01000054">
    <property type="protein sequence ID" value="TPX10731.1"/>
    <property type="molecule type" value="Genomic_DNA"/>
</dbReference>
<reference evidence="2 3" key="1">
    <citation type="submission" date="2019-06" db="EMBL/GenBank/DDBJ databases">
        <title>Draft genome sequence of the filamentous fungus Phialemoniopsis curvata isolated from diesel fuel.</title>
        <authorList>
            <person name="Varaljay V.A."/>
            <person name="Lyon W.J."/>
            <person name="Crouch A.L."/>
            <person name="Drake C.E."/>
            <person name="Hollomon J.M."/>
            <person name="Nadeau L.J."/>
            <person name="Nunn H.S."/>
            <person name="Stevenson B.S."/>
            <person name="Bojanowski C.L."/>
            <person name="Crookes-Goodson W.J."/>
        </authorList>
    </citation>
    <scope>NUCLEOTIDE SEQUENCE [LARGE SCALE GENOMIC DNA]</scope>
    <source>
        <strain evidence="2 3">D216</strain>
    </source>
</reference>